<reference evidence="2 3" key="1">
    <citation type="submission" date="2023-06" db="EMBL/GenBank/DDBJ databases">
        <title>Roseiconus lacunae JC819 isolated from Gulf of Mannar region, Tamil Nadu.</title>
        <authorList>
            <person name="Pk S."/>
            <person name="Ch S."/>
            <person name="Ch V.R."/>
        </authorList>
    </citation>
    <scope>NUCLEOTIDE SEQUENCE [LARGE SCALE GENOMIC DNA]</scope>
    <source>
        <strain evidence="2 3">JC819</strain>
    </source>
</reference>
<evidence type="ECO:0000256" key="1">
    <source>
        <dbReference type="SAM" id="MobiDB-lite"/>
    </source>
</evidence>
<gene>
    <name evidence="2" type="ORF">QTN89_03055</name>
</gene>
<dbReference type="RefSeq" id="WP_289162167.1">
    <property type="nucleotide sequence ID" value="NZ_CP141221.1"/>
</dbReference>
<accession>A0ABT7PD20</accession>
<dbReference type="EMBL" id="JASZZN010000002">
    <property type="protein sequence ID" value="MDM4014395.1"/>
    <property type="molecule type" value="Genomic_DNA"/>
</dbReference>
<keyword evidence="3" id="KW-1185">Reference proteome</keyword>
<organism evidence="2 3">
    <name type="scientific">Roseiconus lacunae</name>
    <dbReference type="NCBI Taxonomy" id="2605694"/>
    <lineage>
        <taxon>Bacteria</taxon>
        <taxon>Pseudomonadati</taxon>
        <taxon>Planctomycetota</taxon>
        <taxon>Planctomycetia</taxon>
        <taxon>Pirellulales</taxon>
        <taxon>Pirellulaceae</taxon>
        <taxon>Roseiconus</taxon>
    </lineage>
</organism>
<evidence type="ECO:0000313" key="2">
    <source>
        <dbReference type="EMBL" id="MDM4014395.1"/>
    </source>
</evidence>
<dbReference type="Proteomes" id="UP001239462">
    <property type="component" value="Unassembled WGS sequence"/>
</dbReference>
<comment type="caution">
    <text evidence="2">The sequence shown here is derived from an EMBL/GenBank/DDBJ whole genome shotgun (WGS) entry which is preliminary data.</text>
</comment>
<name>A0ABT7PD20_9BACT</name>
<sequence length="111" mass="12029">MLEQIQERVDEARTSLSEHVGGHHEPDGVNEGITATENLLAYGAAIAATFVARQALQASWRTALDRDPPVNPSSPEVNWKDALLWGAISGALVGMTRIASRRSASAFYDRL</sequence>
<dbReference type="InterPro" id="IPR025329">
    <property type="entry name" value="DUF4235"/>
</dbReference>
<feature type="region of interest" description="Disordered" evidence="1">
    <location>
        <begin position="1"/>
        <end position="31"/>
    </location>
</feature>
<evidence type="ECO:0000313" key="3">
    <source>
        <dbReference type="Proteomes" id="UP001239462"/>
    </source>
</evidence>
<proteinExistence type="predicted"/>
<dbReference type="Pfam" id="PF14019">
    <property type="entry name" value="DUF4235"/>
    <property type="match status" value="1"/>
</dbReference>
<protein>
    <submittedName>
        <fullName evidence="2">DUF4235 domain-containing protein</fullName>
    </submittedName>
</protein>
<feature type="compositionally biased region" description="Basic and acidic residues" evidence="1">
    <location>
        <begin position="1"/>
        <end position="13"/>
    </location>
</feature>